<dbReference type="InterPro" id="IPR052511">
    <property type="entry name" value="ATP-dep_Helicase"/>
</dbReference>
<gene>
    <name evidence="4" type="ORF">SAMN05660648_02555</name>
</gene>
<dbReference type="InterPro" id="IPR001736">
    <property type="entry name" value="PLipase_D/transphosphatidylase"/>
</dbReference>
<dbReference type="SMART" id="SM00490">
    <property type="entry name" value="HELICc"/>
    <property type="match status" value="1"/>
</dbReference>
<dbReference type="SUPFAM" id="SSF52540">
    <property type="entry name" value="P-loop containing nucleoside triphosphate hydrolases"/>
    <property type="match status" value="1"/>
</dbReference>
<evidence type="ECO:0000259" key="1">
    <source>
        <dbReference type="PROSITE" id="PS50035"/>
    </source>
</evidence>
<dbReference type="Gene3D" id="3.30.870.10">
    <property type="entry name" value="Endonuclease Chain A"/>
    <property type="match status" value="1"/>
</dbReference>
<dbReference type="PROSITE" id="PS50035">
    <property type="entry name" value="PLD"/>
    <property type="match status" value="1"/>
</dbReference>
<dbReference type="Gene3D" id="3.40.50.300">
    <property type="entry name" value="P-loop containing nucleotide triphosphate hydrolases"/>
    <property type="match status" value="2"/>
</dbReference>
<dbReference type="GO" id="GO:0003677">
    <property type="term" value="F:DNA binding"/>
    <property type="evidence" value="ECO:0007669"/>
    <property type="project" value="InterPro"/>
</dbReference>
<dbReference type="CDD" id="cd18032">
    <property type="entry name" value="DEXHc_RE_I_III_res"/>
    <property type="match status" value="1"/>
</dbReference>
<evidence type="ECO:0000259" key="2">
    <source>
        <dbReference type="PROSITE" id="PS51192"/>
    </source>
</evidence>
<keyword evidence="4" id="KW-0378">Hydrolase</keyword>
<accession>A0A1H3ZS56</accession>
<dbReference type="Proteomes" id="UP000183469">
    <property type="component" value="Unassembled WGS sequence"/>
</dbReference>
<dbReference type="PANTHER" id="PTHR47962">
    <property type="entry name" value="ATP-DEPENDENT HELICASE LHR-RELATED-RELATED"/>
    <property type="match status" value="1"/>
</dbReference>
<dbReference type="InterPro" id="IPR006935">
    <property type="entry name" value="Helicase/UvrB_N"/>
</dbReference>
<dbReference type="InterPro" id="IPR027417">
    <property type="entry name" value="P-loop_NTPase"/>
</dbReference>
<dbReference type="GO" id="GO:0004386">
    <property type="term" value="F:helicase activity"/>
    <property type="evidence" value="ECO:0007669"/>
    <property type="project" value="UniProtKB-KW"/>
</dbReference>
<protein>
    <submittedName>
        <fullName evidence="4">Helicase conserved C-terminal domain-containing protein</fullName>
    </submittedName>
</protein>
<dbReference type="GO" id="GO:0016887">
    <property type="term" value="F:ATP hydrolysis activity"/>
    <property type="evidence" value="ECO:0007669"/>
    <property type="project" value="TreeGrafter"/>
</dbReference>
<dbReference type="SUPFAM" id="SSF56024">
    <property type="entry name" value="Phospholipase D/nuclease"/>
    <property type="match status" value="1"/>
</dbReference>
<dbReference type="SMART" id="SM00487">
    <property type="entry name" value="DEXDc"/>
    <property type="match status" value="1"/>
</dbReference>
<dbReference type="Pfam" id="PF00271">
    <property type="entry name" value="Helicase_C"/>
    <property type="match status" value="1"/>
</dbReference>
<evidence type="ECO:0000313" key="5">
    <source>
        <dbReference type="Proteomes" id="UP000183469"/>
    </source>
</evidence>
<organism evidence="4 5">
    <name type="scientific">Selenomonas ruminantium</name>
    <dbReference type="NCBI Taxonomy" id="971"/>
    <lineage>
        <taxon>Bacteria</taxon>
        <taxon>Bacillati</taxon>
        <taxon>Bacillota</taxon>
        <taxon>Negativicutes</taxon>
        <taxon>Selenomonadales</taxon>
        <taxon>Selenomonadaceae</taxon>
        <taxon>Selenomonas</taxon>
    </lineage>
</organism>
<sequence>MKRRIISSENCVGQMTEGWNIMLKDGLYEKVVSDSLSDELAALPHKYKELAAIDKAEAAKILAQYVAAVVERGLKSVRDNSEDITSQVSLVNEIITTVQEKTQEQDFSAMKVEETGQQLLALYDRQDSILALGARGKDKVDRPETSLAQSSLFTGAVHEPQMYTELKKEIASCNRIDMLVSFIKWSGLRLLMDELQHFTQNGGKLRIITTSYMGATDVKAIKELSKLLNTRIKVSYDTQRTRLHAKAYVFYRDTGYTTAYIGSSNLSQAAMSSGLEWNVKITAQDQPETLAKIAATFASYWESREFETYTEAEELRLYRALRDEKYFKEGNTTRYTLDVRPYSYQQEILDKLAAERAVRGIYRNLLVAATGTGKTVIAAFDYARFCRENTGRPNRLLFVAHRQEILKQSLSTFQAVLKDNNFGELFVGQYTPKAIDQLFISIQTFNSQDFTTKTSPDFYDFIVVDEIHHGPADSYQKLLNYYQPKILLGLTATPERLDGKSVLPYFGDRIAAEIRLPEAIERKLLCPFQYFGVTDNVDLTDVKWTAGGYDKQALSNVYSLSGKVAERRADLIVNSLQRYVTDVLAVKGLGFCVSVEHASFMSDYFNQMGIPSLCLTGQSPQADRDSARKRLAQGKLNFIFAVDIYNEGVDIPEINTVLFLRPTESLTIFLQQLGRGLRISPDKECLTVLDFIGQANKKYSFTHKFAVLLGNTSHSVQQEVENGFVSAPKGCYIQLEKQAAKYILDNIKGAYDTLRGLAGHIASFADDSGLTLTLANFLHYHHMDPRQLYRQKSWQSFTRMCVRAGVQADFEPEPLEEQVNLSIVFQKLAVADSQRWIKFLLDLLPRFAETDFARLSLLEARMLQMFYVTVWGEYASDWQDRNVRDNLAALANSPHILAEMQELLRYQLDGIDFIDEPVDIGFACPLDLHCTYTRDQILVAMDFDKPNTVREGVKWLEDKQTDLFFVTLNKADKEYSPTTMYDDYSLNEWLFHWQSQSVTTVESPTGQRYLHHQEQGSNILLFVREFKKDNLTGGAAAYTYLGRANYVSHEGEKPINIVWKLEQPIPAKFLKKTNKLAVG</sequence>
<proteinExistence type="predicted"/>
<dbReference type="GO" id="GO:0005524">
    <property type="term" value="F:ATP binding"/>
    <property type="evidence" value="ECO:0007669"/>
    <property type="project" value="InterPro"/>
</dbReference>
<keyword evidence="4" id="KW-0347">Helicase</keyword>
<dbReference type="PROSITE" id="PS51194">
    <property type="entry name" value="HELICASE_CTER"/>
    <property type="match status" value="1"/>
</dbReference>
<dbReference type="Pfam" id="PF11907">
    <property type="entry name" value="DUF3427"/>
    <property type="match status" value="1"/>
</dbReference>
<dbReference type="InterPro" id="IPR001650">
    <property type="entry name" value="Helicase_C-like"/>
</dbReference>
<dbReference type="PROSITE" id="PS51192">
    <property type="entry name" value="HELICASE_ATP_BIND_1"/>
    <property type="match status" value="1"/>
</dbReference>
<evidence type="ECO:0000259" key="3">
    <source>
        <dbReference type="PROSITE" id="PS51194"/>
    </source>
</evidence>
<dbReference type="InterPro" id="IPR014001">
    <property type="entry name" value="Helicase_ATP-bd"/>
</dbReference>
<keyword evidence="4" id="KW-0067">ATP-binding</keyword>
<dbReference type="Pfam" id="PF13091">
    <property type="entry name" value="PLDc_2"/>
    <property type="match status" value="1"/>
</dbReference>
<reference evidence="4 5" key="1">
    <citation type="submission" date="2016-10" db="EMBL/GenBank/DDBJ databases">
        <authorList>
            <person name="de Groot N.N."/>
        </authorList>
    </citation>
    <scope>NUCLEOTIDE SEQUENCE [LARGE SCALE GENOMIC DNA]</scope>
    <source>
        <strain evidence="4 5">DSM 2872</strain>
    </source>
</reference>
<dbReference type="CDD" id="cd18799">
    <property type="entry name" value="SF2_C_EcoAI-like"/>
    <property type="match status" value="1"/>
</dbReference>
<dbReference type="CDD" id="cd09203">
    <property type="entry name" value="PLDc_N_DEXD_b1"/>
    <property type="match status" value="1"/>
</dbReference>
<dbReference type="Pfam" id="PF04851">
    <property type="entry name" value="ResIII"/>
    <property type="match status" value="1"/>
</dbReference>
<dbReference type="EMBL" id="FNQG01000012">
    <property type="protein sequence ID" value="SEA26102.1"/>
    <property type="molecule type" value="Genomic_DNA"/>
</dbReference>
<dbReference type="InterPro" id="IPR025202">
    <property type="entry name" value="PLD-like_dom"/>
</dbReference>
<keyword evidence="4" id="KW-0547">Nucleotide-binding</keyword>
<dbReference type="PANTHER" id="PTHR47962:SF7">
    <property type="entry name" value="MITOCHONDRIAL ATP-DEPENDENT HELICASE IRC3-RELATED"/>
    <property type="match status" value="1"/>
</dbReference>
<feature type="domain" description="PLD phosphodiesterase" evidence="1">
    <location>
        <begin position="239"/>
        <end position="270"/>
    </location>
</feature>
<evidence type="ECO:0000313" key="4">
    <source>
        <dbReference type="EMBL" id="SEA26102.1"/>
    </source>
</evidence>
<name>A0A1H3ZS56_SELRU</name>
<feature type="domain" description="Helicase ATP-binding" evidence="2">
    <location>
        <begin position="355"/>
        <end position="512"/>
    </location>
</feature>
<feature type="domain" description="Helicase C-terminal" evidence="3">
    <location>
        <begin position="575"/>
        <end position="724"/>
    </location>
</feature>
<dbReference type="AlphaFoldDB" id="A0A1H3ZS56"/>
<dbReference type="InterPro" id="IPR021835">
    <property type="entry name" value="DUF3427"/>
</dbReference>
<dbReference type="GO" id="GO:0006793">
    <property type="term" value="P:phosphorus metabolic process"/>
    <property type="evidence" value="ECO:0007669"/>
    <property type="project" value="UniProtKB-ARBA"/>
</dbReference>